<evidence type="ECO:0000313" key="3">
    <source>
        <dbReference type="Proteomes" id="UP000240760"/>
    </source>
</evidence>
<evidence type="ECO:0000256" key="1">
    <source>
        <dbReference type="SAM" id="MobiDB-lite"/>
    </source>
</evidence>
<feature type="region of interest" description="Disordered" evidence="1">
    <location>
        <begin position="14"/>
        <end position="48"/>
    </location>
</feature>
<keyword evidence="3" id="KW-1185">Reference proteome</keyword>
<sequence length="236" mass="25699">MGCGLVVVVEETEDERSVEEEGEGRNVKIEEKRRGSESGRVRKREKMTDDASYAAAPCTCNSAVSGKDSVMPVVGSPSFVSARRAAALPSCSQSVPCNVCIMQSLHAEAGREKRKKRLSLVDSSAGMHLLPLVITRDAGNVWSAQDRNPCRLDGGGAERQHEPSPNKNLRFALRTRAAEASRLAELATHLWPSPGACVLLTRHSPAAVQESSEEEERGTRDKRQDVRDTGTDMFEP</sequence>
<feature type="compositionally biased region" description="Basic and acidic residues" evidence="1">
    <location>
        <begin position="217"/>
        <end position="230"/>
    </location>
</feature>
<accession>A0A2T4C137</accession>
<dbReference type="AlphaFoldDB" id="A0A2T4C137"/>
<dbReference type="EMBL" id="KZ679134">
    <property type="protein sequence ID" value="PTB75272.1"/>
    <property type="molecule type" value="Genomic_DNA"/>
</dbReference>
<gene>
    <name evidence="2" type="ORF">M440DRAFT_340118</name>
</gene>
<name>A0A2T4C137_TRILO</name>
<feature type="region of interest" description="Disordered" evidence="1">
    <location>
        <begin position="202"/>
        <end position="236"/>
    </location>
</feature>
<proteinExistence type="predicted"/>
<evidence type="ECO:0000313" key="2">
    <source>
        <dbReference type="EMBL" id="PTB75272.1"/>
    </source>
</evidence>
<organism evidence="2 3">
    <name type="scientific">Trichoderma longibrachiatum ATCC 18648</name>
    <dbReference type="NCBI Taxonomy" id="983965"/>
    <lineage>
        <taxon>Eukaryota</taxon>
        <taxon>Fungi</taxon>
        <taxon>Dikarya</taxon>
        <taxon>Ascomycota</taxon>
        <taxon>Pezizomycotina</taxon>
        <taxon>Sordariomycetes</taxon>
        <taxon>Hypocreomycetidae</taxon>
        <taxon>Hypocreales</taxon>
        <taxon>Hypocreaceae</taxon>
        <taxon>Trichoderma</taxon>
    </lineage>
</organism>
<dbReference type="Proteomes" id="UP000240760">
    <property type="component" value="Unassembled WGS sequence"/>
</dbReference>
<feature type="compositionally biased region" description="Basic and acidic residues" evidence="1">
    <location>
        <begin position="23"/>
        <end position="40"/>
    </location>
</feature>
<reference evidence="2 3" key="1">
    <citation type="submission" date="2016-07" db="EMBL/GenBank/DDBJ databases">
        <title>Multiple horizontal gene transfer events from other fungi enriched the ability of initially mycotrophic Trichoderma (Ascomycota) to feed on dead plant biomass.</title>
        <authorList>
            <consortium name="DOE Joint Genome Institute"/>
            <person name="Aerts A."/>
            <person name="Atanasova L."/>
            <person name="Chenthamara K."/>
            <person name="Zhang J."/>
            <person name="Grujic M."/>
            <person name="Henrissat B."/>
            <person name="Kuo A."/>
            <person name="Salamov A."/>
            <person name="Lipzen A."/>
            <person name="Labutti K."/>
            <person name="Barry K."/>
            <person name="Miao Y."/>
            <person name="Rahimi M.J."/>
            <person name="Shen Q."/>
            <person name="Grigoriev I.V."/>
            <person name="Kubicek C.P."/>
            <person name="Druzhinina I.S."/>
        </authorList>
    </citation>
    <scope>NUCLEOTIDE SEQUENCE [LARGE SCALE GENOMIC DNA]</scope>
    <source>
        <strain evidence="2 3">ATCC 18648</strain>
    </source>
</reference>
<protein>
    <submittedName>
        <fullName evidence="2">Uncharacterized protein</fullName>
    </submittedName>
</protein>